<evidence type="ECO:0000256" key="3">
    <source>
        <dbReference type="ARBA" id="ARBA00022917"/>
    </source>
</evidence>
<dbReference type="Gene3D" id="3.40.50.10470">
    <property type="entry name" value="Translation initiation factor eif-2b, domain 2"/>
    <property type="match status" value="1"/>
</dbReference>
<evidence type="ECO:0000256" key="1">
    <source>
        <dbReference type="ARBA" id="ARBA00007251"/>
    </source>
</evidence>
<dbReference type="Proteomes" id="UP001204798">
    <property type="component" value="Unassembled WGS sequence"/>
</dbReference>
<comment type="caution">
    <text evidence="5">The sequence shown here is derived from an EMBL/GenBank/DDBJ whole genome shotgun (WGS) entry which is preliminary data.</text>
</comment>
<dbReference type="InterPro" id="IPR051501">
    <property type="entry name" value="eIF2B_alpha/beta/delta"/>
</dbReference>
<evidence type="ECO:0000256" key="4">
    <source>
        <dbReference type="RuleBase" id="RU003814"/>
    </source>
</evidence>
<dbReference type="PANTHER" id="PTHR45860:SF1">
    <property type="entry name" value="TRANSLATION INITIATION FACTOR EIF-2B SUBUNIT ALPHA"/>
    <property type="match status" value="1"/>
</dbReference>
<evidence type="ECO:0000313" key="5">
    <source>
        <dbReference type="EMBL" id="MCS3920360.1"/>
    </source>
</evidence>
<keyword evidence="6" id="KW-1185">Reference proteome</keyword>
<reference evidence="5 6" key="1">
    <citation type="submission" date="2022-08" db="EMBL/GenBank/DDBJ databases">
        <title>Bacterial and archaeal communities from various locations to study Microbial Dark Matter (Phase II).</title>
        <authorList>
            <person name="Stepanauskas R."/>
        </authorList>
    </citation>
    <scope>NUCLEOTIDE SEQUENCE [LARGE SCALE GENOMIC DNA]</scope>
    <source>
        <strain evidence="5 6">PD1</strain>
    </source>
</reference>
<sequence>MDWQARLTKICSDRKSGAAVLTRKAVRLLAQMVRQGVKPTKLVEAAQKIADAHPAMAPLWHLSQLTSEFAQQPPKLLPSLKQFLADLETHTEAAISHAAEWLPEGRILTHSFSSLVFRAFVQANRKGKKLEVICTVSLPDGEGIALAKSLAKSKVPVMLVPDLQAFSWLMRCKVFLVGADAWCEDGLVHKVGTKHLAVVANQAGVPVWSVGTSEKRLPLGWDERMKGDAPPISRLPIAQDRTLYDLTEWSLVTGVIDENGVHCLGDGGV</sequence>
<protein>
    <submittedName>
        <fullName evidence="5">Translation initiation factor 2B subunit (eIF-2B alpha/beta/delta family)</fullName>
    </submittedName>
</protein>
<dbReference type="EMBL" id="JANUCP010000005">
    <property type="protein sequence ID" value="MCS3920360.1"/>
    <property type="molecule type" value="Genomic_DNA"/>
</dbReference>
<accession>A0ABT2EQX2</accession>
<keyword evidence="3" id="KW-0648">Protein biosynthesis</keyword>
<dbReference type="SUPFAM" id="SSF100950">
    <property type="entry name" value="NagB/RpiA/CoA transferase-like"/>
    <property type="match status" value="1"/>
</dbReference>
<dbReference type="InterPro" id="IPR037171">
    <property type="entry name" value="NagB/RpiA_transferase-like"/>
</dbReference>
<evidence type="ECO:0000313" key="6">
    <source>
        <dbReference type="Proteomes" id="UP001204798"/>
    </source>
</evidence>
<dbReference type="Pfam" id="PF01008">
    <property type="entry name" value="IF-2B"/>
    <property type="match status" value="1"/>
</dbReference>
<dbReference type="RefSeq" id="WP_259099263.1">
    <property type="nucleotide sequence ID" value="NZ_CP130454.1"/>
</dbReference>
<dbReference type="PANTHER" id="PTHR45860">
    <property type="entry name" value="TRANSLATION INITIATION FACTOR EIF-2B SUBUNIT ALPHA"/>
    <property type="match status" value="1"/>
</dbReference>
<keyword evidence="2 5" id="KW-0396">Initiation factor</keyword>
<gene>
    <name evidence="5" type="ORF">M2350_002789</name>
</gene>
<proteinExistence type="inferred from homology"/>
<dbReference type="InterPro" id="IPR042529">
    <property type="entry name" value="IF_2B-like_C"/>
</dbReference>
<organism evidence="5 6">
    <name type="scientific">Candidatus Fervidibacter sacchari</name>
    <dbReference type="NCBI Taxonomy" id="1448929"/>
    <lineage>
        <taxon>Bacteria</taxon>
        <taxon>Candidatus Fervidibacterota</taxon>
        <taxon>Candidatus Fervidibacter</taxon>
    </lineage>
</organism>
<name>A0ABT2EQX2_9BACT</name>
<dbReference type="GO" id="GO:0003743">
    <property type="term" value="F:translation initiation factor activity"/>
    <property type="evidence" value="ECO:0007669"/>
    <property type="project" value="UniProtKB-KW"/>
</dbReference>
<evidence type="ECO:0000256" key="2">
    <source>
        <dbReference type="ARBA" id="ARBA00022540"/>
    </source>
</evidence>
<comment type="similarity">
    <text evidence="1 4">Belongs to the eIF-2B alpha/beta/delta subunits family.</text>
</comment>
<dbReference type="InterPro" id="IPR000649">
    <property type="entry name" value="IF-2B-related"/>
</dbReference>